<accession>A0A3N4J5D0</accession>
<feature type="compositionally biased region" description="Low complexity" evidence="1">
    <location>
        <begin position="426"/>
        <end position="439"/>
    </location>
</feature>
<evidence type="ECO:0000256" key="1">
    <source>
        <dbReference type="SAM" id="MobiDB-lite"/>
    </source>
</evidence>
<reference evidence="3 4" key="1">
    <citation type="journal article" date="2018" name="Nat. Ecol. Evol.">
        <title>Pezizomycetes genomes reveal the molecular basis of ectomycorrhizal truffle lifestyle.</title>
        <authorList>
            <person name="Murat C."/>
            <person name="Payen T."/>
            <person name="Noel B."/>
            <person name="Kuo A."/>
            <person name="Morin E."/>
            <person name="Chen J."/>
            <person name="Kohler A."/>
            <person name="Krizsan K."/>
            <person name="Balestrini R."/>
            <person name="Da Silva C."/>
            <person name="Montanini B."/>
            <person name="Hainaut M."/>
            <person name="Levati E."/>
            <person name="Barry K.W."/>
            <person name="Belfiori B."/>
            <person name="Cichocki N."/>
            <person name="Clum A."/>
            <person name="Dockter R.B."/>
            <person name="Fauchery L."/>
            <person name="Guy J."/>
            <person name="Iotti M."/>
            <person name="Le Tacon F."/>
            <person name="Lindquist E.A."/>
            <person name="Lipzen A."/>
            <person name="Malagnac F."/>
            <person name="Mello A."/>
            <person name="Molinier V."/>
            <person name="Miyauchi S."/>
            <person name="Poulain J."/>
            <person name="Riccioni C."/>
            <person name="Rubini A."/>
            <person name="Sitrit Y."/>
            <person name="Splivallo R."/>
            <person name="Traeger S."/>
            <person name="Wang M."/>
            <person name="Zifcakova L."/>
            <person name="Wipf D."/>
            <person name="Zambonelli A."/>
            <person name="Paolocci F."/>
            <person name="Nowrousian M."/>
            <person name="Ottonello S."/>
            <person name="Baldrian P."/>
            <person name="Spatafora J.W."/>
            <person name="Henrissat B."/>
            <person name="Nagy L.G."/>
            <person name="Aury J.M."/>
            <person name="Wincker P."/>
            <person name="Grigoriev I.V."/>
            <person name="Bonfante P."/>
            <person name="Martin F.M."/>
        </authorList>
    </citation>
    <scope>NUCLEOTIDE SEQUENCE [LARGE SCALE GENOMIC DNA]</scope>
    <source>
        <strain evidence="3 4">120613-1</strain>
    </source>
</reference>
<evidence type="ECO:0000256" key="2">
    <source>
        <dbReference type="SAM" id="Phobius"/>
    </source>
</evidence>
<evidence type="ECO:0000313" key="4">
    <source>
        <dbReference type="Proteomes" id="UP000276215"/>
    </source>
</evidence>
<protein>
    <submittedName>
        <fullName evidence="3">Uncharacterized protein</fullName>
    </submittedName>
</protein>
<organism evidence="3 4">
    <name type="scientific">Choiromyces venosus 120613-1</name>
    <dbReference type="NCBI Taxonomy" id="1336337"/>
    <lineage>
        <taxon>Eukaryota</taxon>
        <taxon>Fungi</taxon>
        <taxon>Dikarya</taxon>
        <taxon>Ascomycota</taxon>
        <taxon>Pezizomycotina</taxon>
        <taxon>Pezizomycetes</taxon>
        <taxon>Pezizales</taxon>
        <taxon>Tuberaceae</taxon>
        <taxon>Choiromyces</taxon>
    </lineage>
</organism>
<feature type="region of interest" description="Disordered" evidence="1">
    <location>
        <begin position="426"/>
        <end position="491"/>
    </location>
</feature>
<evidence type="ECO:0000313" key="3">
    <source>
        <dbReference type="EMBL" id="RPA93519.1"/>
    </source>
</evidence>
<feature type="region of interest" description="Disordered" evidence="1">
    <location>
        <begin position="38"/>
        <end position="67"/>
    </location>
</feature>
<feature type="region of interest" description="Disordered" evidence="1">
    <location>
        <begin position="296"/>
        <end position="319"/>
    </location>
</feature>
<dbReference type="STRING" id="1336337.A0A3N4J5D0"/>
<keyword evidence="2" id="KW-0812">Transmembrane</keyword>
<proteinExistence type="predicted"/>
<feature type="transmembrane region" description="Helical" evidence="2">
    <location>
        <begin position="148"/>
        <end position="171"/>
    </location>
</feature>
<feature type="region of interest" description="Disordered" evidence="1">
    <location>
        <begin position="243"/>
        <end position="262"/>
    </location>
</feature>
<keyword evidence="2" id="KW-0472">Membrane</keyword>
<dbReference type="AlphaFoldDB" id="A0A3N4J5D0"/>
<dbReference type="EMBL" id="ML120450">
    <property type="protein sequence ID" value="RPA93519.1"/>
    <property type="molecule type" value="Genomic_DNA"/>
</dbReference>
<keyword evidence="2" id="KW-1133">Transmembrane helix</keyword>
<feature type="compositionally biased region" description="Low complexity" evidence="1">
    <location>
        <begin position="55"/>
        <end position="67"/>
    </location>
</feature>
<dbReference type="Proteomes" id="UP000276215">
    <property type="component" value="Unassembled WGS sequence"/>
</dbReference>
<keyword evidence="4" id="KW-1185">Reference proteome</keyword>
<name>A0A3N4J5D0_9PEZI</name>
<sequence length="491" mass="52442">MSATGCVTGYNWYVCSSPDLEYRGCCAVDACVTGCGVGDRQENTRQSPPPPRPTPSTSTTTAGSGSTRSITITSTIRVSSKSSSTSSSEGDTSQTLFSLSSTSTAVSVIISKISPSTSIPASEVSETLPGVGETTTSIIKEKVLNKPAIIGGAVGGFVGFAALILFGIWIFRRRHSRKKTIKETSYTPKYSPSLIAQITPFIPWFNKKPKTATLVTTGHSARALSPQTSLDPPVEQLRIVQAPAPPAPPAIPAPIQPPMPPPPPSSLVELPTDWEPPQRQSIYDQATLSLTIQREANSLPPPRPAFTPLGGSSDLRRNPYRRAMPGSRSFIETRGHPLQDMSQNMGYRNNNPGYRASAPEATFPSLGGRGRGSGGAGGDVENHLQGRENLSHIRHLSWQDWEEQGVYMTHGPPFVPVAPPIMGEGSEAGAAGQYGQYGQRVSDAGGGGGGGFQYRRPVWQPEELQPEDPEEDARRAAAHQPPPPSDEGYRY</sequence>
<gene>
    <name evidence="3" type="ORF">L873DRAFT_1847147</name>
</gene>
<dbReference type="OrthoDB" id="10682466at2759"/>